<evidence type="ECO:0000259" key="1">
    <source>
        <dbReference type="PROSITE" id="PS51725"/>
    </source>
</evidence>
<name>A0A067MBL4_BOTB1</name>
<dbReference type="InterPro" id="IPR011008">
    <property type="entry name" value="Dimeric_a/b-barrel"/>
</dbReference>
<dbReference type="SUPFAM" id="SSF54909">
    <property type="entry name" value="Dimeric alpha+beta barrel"/>
    <property type="match status" value="1"/>
</dbReference>
<sequence>MSKSPASFSGKFIVSAKLEAKPGRADELQIILSQVKDRARSDAEPGTISYRVSRSGDMFLIFEEYADIRALKAHSGSDFFKEAMGKAMSLQAKAAELLFFEEI</sequence>
<dbReference type="InterPro" id="IPR007138">
    <property type="entry name" value="ABM_dom"/>
</dbReference>
<dbReference type="PROSITE" id="PS51725">
    <property type="entry name" value="ABM"/>
    <property type="match status" value="1"/>
</dbReference>
<dbReference type="Proteomes" id="UP000027195">
    <property type="component" value="Unassembled WGS sequence"/>
</dbReference>
<evidence type="ECO:0000313" key="3">
    <source>
        <dbReference type="Proteomes" id="UP000027195"/>
    </source>
</evidence>
<feature type="domain" description="ABM" evidence="1">
    <location>
        <begin position="12"/>
        <end position="99"/>
    </location>
</feature>
<reference evidence="3" key="1">
    <citation type="journal article" date="2014" name="Proc. Natl. Acad. Sci. U.S.A.">
        <title>Extensive sampling of basidiomycete genomes demonstrates inadequacy of the white-rot/brown-rot paradigm for wood decay fungi.</title>
        <authorList>
            <person name="Riley R."/>
            <person name="Salamov A.A."/>
            <person name="Brown D.W."/>
            <person name="Nagy L.G."/>
            <person name="Floudas D."/>
            <person name="Held B.W."/>
            <person name="Levasseur A."/>
            <person name="Lombard V."/>
            <person name="Morin E."/>
            <person name="Otillar R."/>
            <person name="Lindquist E.A."/>
            <person name="Sun H."/>
            <person name="LaButti K.M."/>
            <person name="Schmutz J."/>
            <person name="Jabbour D."/>
            <person name="Luo H."/>
            <person name="Baker S.E."/>
            <person name="Pisabarro A.G."/>
            <person name="Walton J.D."/>
            <person name="Blanchette R.A."/>
            <person name="Henrissat B."/>
            <person name="Martin F."/>
            <person name="Cullen D."/>
            <person name="Hibbett D.S."/>
            <person name="Grigoriev I.V."/>
        </authorList>
    </citation>
    <scope>NUCLEOTIDE SEQUENCE [LARGE SCALE GENOMIC DNA]</scope>
    <source>
        <strain evidence="3">FD-172 SS1</strain>
    </source>
</reference>
<protein>
    <recommendedName>
        <fullName evidence="1">ABM domain-containing protein</fullName>
    </recommendedName>
</protein>
<proteinExistence type="predicted"/>
<gene>
    <name evidence="2" type="ORF">BOTBODRAFT_58746</name>
</gene>
<dbReference type="Gene3D" id="3.30.70.100">
    <property type="match status" value="1"/>
</dbReference>
<dbReference type="EMBL" id="KL198080">
    <property type="protein sequence ID" value="KDQ09252.1"/>
    <property type="molecule type" value="Genomic_DNA"/>
</dbReference>
<dbReference type="HOGENOM" id="CLU_131496_10_1_1"/>
<keyword evidence="3" id="KW-1185">Reference proteome</keyword>
<dbReference type="InParanoid" id="A0A067MBL4"/>
<dbReference type="Pfam" id="PF03992">
    <property type="entry name" value="ABM"/>
    <property type="match status" value="1"/>
</dbReference>
<accession>A0A067MBL4</accession>
<dbReference type="OrthoDB" id="10011777at2759"/>
<dbReference type="STRING" id="930990.A0A067MBL4"/>
<dbReference type="AlphaFoldDB" id="A0A067MBL4"/>
<organism evidence="2 3">
    <name type="scientific">Botryobasidium botryosum (strain FD-172 SS1)</name>
    <dbReference type="NCBI Taxonomy" id="930990"/>
    <lineage>
        <taxon>Eukaryota</taxon>
        <taxon>Fungi</taxon>
        <taxon>Dikarya</taxon>
        <taxon>Basidiomycota</taxon>
        <taxon>Agaricomycotina</taxon>
        <taxon>Agaricomycetes</taxon>
        <taxon>Cantharellales</taxon>
        <taxon>Botryobasidiaceae</taxon>
        <taxon>Botryobasidium</taxon>
    </lineage>
</organism>
<evidence type="ECO:0000313" key="2">
    <source>
        <dbReference type="EMBL" id="KDQ09252.1"/>
    </source>
</evidence>